<keyword evidence="3" id="KW-0732">Signal</keyword>
<evidence type="ECO:0000313" key="6">
    <source>
        <dbReference type="Proteomes" id="UP000012338"/>
    </source>
</evidence>
<feature type="region of interest" description="Disordered" evidence="1">
    <location>
        <begin position="433"/>
        <end position="470"/>
    </location>
</feature>
<evidence type="ECO:0000256" key="2">
    <source>
        <dbReference type="SAM" id="Phobius"/>
    </source>
</evidence>
<dbReference type="OrthoDB" id="2444174at2759"/>
<feature type="signal peptide" evidence="3">
    <location>
        <begin position="1"/>
        <end position="16"/>
    </location>
</feature>
<feature type="compositionally biased region" description="Polar residues" evidence="1">
    <location>
        <begin position="717"/>
        <end position="728"/>
    </location>
</feature>
<protein>
    <recommendedName>
        <fullName evidence="4">Mtf2-like C-terminal domain-containing protein</fullName>
    </recommendedName>
</protein>
<name>N4WUU2_COCH4</name>
<feature type="region of interest" description="Disordered" evidence="1">
    <location>
        <begin position="348"/>
        <end position="385"/>
    </location>
</feature>
<dbReference type="HOGENOM" id="CLU_022611_0_0_1"/>
<dbReference type="GeneID" id="25845601"/>
<feature type="region of interest" description="Disordered" evidence="1">
    <location>
        <begin position="656"/>
        <end position="734"/>
    </location>
</feature>
<dbReference type="GO" id="GO:0005739">
    <property type="term" value="C:mitochondrion"/>
    <property type="evidence" value="ECO:0007669"/>
    <property type="project" value="InterPro"/>
</dbReference>
<organism evidence="5 6">
    <name type="scientific">Cochliobolus heterostrophus (strain C4 / ATCC 48331 / race T)</name>
    <name type="common">Southern corn leaf blight fungus</name>
    <name type="synonym">Bipolaris maydis</name>
    <dbReference type="NCBI Taxonomy" id="665024"/>
    <lineage>
        <taxon>Eukaryota</taxon>
        <taxon>Fungi</taxon>
        <taxon>Dikarya</taxon>
        <taxon>Ascomycota</taxon>
        <taxon>Pezizomycotina</taxon>
        <taxon>Dothideomycetes</taxon>
        <taxon>Pleosporomycetidae</taxon>
        <taxon>Pleosporales</taxon>
        <taxon>Pleosporineae</taxon>
        <taxon>Pleosporaceae</taxon>
        <taxon>Bipolaris</taxon>
    </lineage>
</organism>
<dbReference type="InterPro" id="IPR040009">
    <property type="entry name" value="Mtf2/C5D6.12-like"/>
</dbReference>
<keyword evidence="6" id="KW-1185">Reference proteome</keyword>
<reference evidence="5 6" key="1">
    <citation type="journal article" date="2012" name="PLoS Pathog.">
        <title>Diverse lifestyles and strategies of plant pathogenesis encoded in the genomes of eighteen Dothideomycetes fungi.</title>
        <authorList>
            <person name="Ohm R.A."/>
            <person name="Feau N."/>
            <person name="Henrissat B."/>
            <person name="Schoch C.L."/>
            <person name="Horwitz B.A."/>
            <person name="Barry K.W."/>
            <person name="Condon B.J."/>
            <person name="Copeland A.C."/>
            <person name="Dhillon B."/>
            <person name="Glaser F."/>
            <person name="Hesse C.N."/>
            <person name="Kosti I."/>
            <person name="LaButti K."/>
            <person name="Lindquist E.A."/>
            <person name="Lucas S."/>
            <person name="Salamov A.A."/>
            <person name="Bradshaw R.E."/>
            <person name="Ciuffetti L."/>
            <person name="Hamelin R.C."/>
            <person name="Kema G.H.J."/>
            <person name="Lawrence C."/>
            <person name="Scott J.A."/>
            <person name="Spatafora J.W."/>
            <person name="Turgeon B.G."/>
            <person name="de Wit P.J.G.M."/>
            <person name="Zhong S."/>
            <person name="Goodwin S.B."/>
            <person name="Grigoriev I.V."/>
        </authorList>
    </citation>
    <scope>NUCLEOTIDE SEQUENCE [LARGE SCALE GENOMIC DNA]</scope>
    <source>
        <strain evidence="6">C4 / ATCC 48331 / race T</strain>
    </source>
</reference>
<evidence type="ECO:0000313" key="5">
    <source>
        <dbReference type="EMBL" id="ENI04334.1"/>
    </source>
</evidence>
<feature type="compositionally biased region" description="Polar residues" evidence="1">
    <location>
        <begin position="669"/>
        <end position="687"/>
    </location>
</feature>
<dbReference type="PANTHER" id="PTHR39468:SF1">
    <property type="entry name" value="MTF2-LIKE C-TERMINAL DOMAIN-CONTAINING PROTEIN"/>
    <property type="match status" value="1"/>
</dbReference>
<dbReference type="EMBL" id="KB733457">
    <property type="protein sequence ID" value="ENI04334.1"/>
    <property type="molecule type" value="Genomic_DNA"/>
</dbReference>
<dbReference type="PANTHER" id="PTHR39468">
    <property type="entry name" value="CHROMOSOME 7, WHOLE GENOME SHOTGUN SEQUENCE"/>
    <property type="match status" value="1"/>
</dbReference>
<evidence type="ECO:0000256" key="1">
    <source>
        <dbReference type="SAM" id="MobiDB-lite"/>
    </source>
</evidence>
<feature type="compositionally biased region" description="Polar residues" evidence="1">
    <location>
        <begin position="443"/>
        <end position="458"/>
    </location>
</feature>
<dbReference type="CDD" id="cd12087">
    <property type="entry name" value="TM_EGFR-like"/>
    <property type="match status" value="1"/>
</dbReference>
<proteinExistence type="predicted"/>
<keyword evidence="2" id="KW-0812">Transmembrane</keyword>
<evidence type="ECO:0000256" key="3">
    <source>
        <dbReference type="SAM" id="SignalP"/>
    </source>
</evidence>
<dbReference type="Proteomes" id="UP000012338">
    <property type="component" value="Unassembled WGS sequence"/>
</dbReference>
<feature type="transmembrane region" description="Helical" evidence="2">
    <location>
        <begin position="119"/>
        <end position="143"/>
    </location>
</feature>
<dbReference type="Pfam" id="PF19189">
    <property type="entry name" value="Mtf2"/>
    <property type="match status" value="1"/>
</dbReference>
<keyword evidence="2" id="KW-0472">Membrane</keyword>
<accession>N4WUU2</accession>
<feature type="region of interest" description="Disordered" evidence="1">
    <location>
        <begin position="246"/>
        <end position="274"/>
    </location>
</feature>
<feature type="chain" id="PRO_5004123721" description="Mtf2-like C-terminal domain-containing protein" evidence="3">
    <location>
        <begin position="17"/>
        <end position="734"/>
    </location>
</feature>
<evidence type="ECO:0000259" key="4">
    <source>
        <dbReference type="Pfam" id="PF19189"/>
    </source>
</evidence>
<dbReference type="InterPro" id="IPR043837">
    <property type="entry name" value="Mtf2-like_C"/>
</dbReference>
<feature type="domain" description="Mtf2-like C-terminal" evidence="4">
    <location>
        <begin position="393"/>
        <end position="578"/>
    </location>
</feature>
<dbReference type="AlphaFoldDB" id="N4WUU2"/>
<gene>
    <name evidence="5" type="ORF">COCC4DRAFT_51085</name>
</gene>
<sequence length="734" mass="80504">MKYLTSLVLYATHVFAASLEGPNGYPNGTCTDLRRTGPYGSFQVVGLDPGCTVTIYQKDTTENICSGYQEVIQPIDCYNSSFVYYSIDFCDIVSTQSPTPSPIAPRPPSSNSSGISTGAAVGATLGGVAGLAIIIGLIAFFILKKRRKARRTPEVAECSTSMPCEVHAKHLHEMGPGAVVYKRDAAVEVEQPAAELEGRELGPDEGAVSRSRVPPLKTLLPFLYQTTTIQQCQSTTRPIVRRTIASRSRPENGDDIPFVDENLPPPVDNEPGRKTTITSTERAAFEKLYRKFNTEGRQQKEKDHVVELDQIADEYYEDDEENSKPSLDQIFDEAMKGESRLRSIRTLAQRQRAGAQSGKDGSPTNQTGKELDNSPRSRRKGLGFDTAQLREMRLAERERVDKLIRNASTDRELWQILEREVFAKVRALDLDNTNVGDSRAPASESNSRAGTKGTTRPRTVTKPDPPSPEQRILFQNYPHHLITAVATLRSEFPSSLLPLSILPTIKSLGRSSHVLGATTTLYKHLIRTAWIQQSSFTTIDTLLTEMDNTAIEFDADILALLDAILKESNQARSGIFGRELQSVYSMELFVDEMSKIVKWRRTVAERLGLKSEDARLNDRIVRKIPQQGGSARVAKSYESWKGSQMEKQDDAIGAVEGDSAMDDGGKDNGVSTEAAETSSTAVDQTNGAVPATGGDATASVDGEEKSAVAAEEPVEQNRPSQNDDTPSEPTKIIL</sequence>
<keyword evidence="2" id="KW-1133">Transmembrane helix</keyword>
<reference evidence="6" key="2">
    <citation type="journal article" date="2013" name="PLoS Genet.">
        <title>Comparative genome structure, secondary metabolite, and effector coding capacity across Cochliobolus pathogens.</title>
        <authorList>
            <person name="Condon B.J."/>
            <person name="Leng Y."/>
            <person name="Wu D."/>
            <person name="Bushley K.E."/>
            <person name="Ohm R.A."/>
            <person name="Otillar R."/>
            <person name="Martin J."/>
            <person name="Schackwitz W."/>
            <person name="Grimwood J."/>
            <person name="MohdZainudin N."/>
            <person name="Xue C."/>
            <person name="Wang R."/>
            <person name="Manning V.A."/>
            <person name="Dhillon B."/>
            <person name="Tu Z.J."/>
            <person name="Steffenson B.J."/>
            <person name="Salamov A."/>
            <person name="Sun H."/>
            <person name="Lowry S."/>
            <person name="LaButti K."/>
            <person name="Han J."/>
            <person name="Copeland A."/>
            <person name="Lindquist E."/>
            <person name="Barry K."/>
            <person name="Schmutz J."/>
            <person name="Baker S.E."/>
            <person name="Ciuffetti L.M."/>
            <person name="Grigoriev I.V."/>
            <person name="Zhong S."/>
            <person name="Turgeon B.G."/>
        </authorList>
    </citation>
    <scope>NUCLEOTIDE SEQUENCE [LARGE SCALE GENOMIC DNA]</scope>
    <source>
        <strain evidence="6">C4 / ATCC 48331 / race T</strain>
    </source>
</reference>